<keyword evidence="2" id="KW-1185">Reference proteome</keyword>
<organism evidence="1 2">
    <name type="scientific">Microlunatus panaciterrae</name>
    <dbReference type="NCBI Taxonomy" id="400768"/>
    <lineage>
        <taxon>Bacteria</taxon>
        <taxon>Bacillati</taxon>
        <taxon>Actinomycetota</taxon>
        <taxon>Actinomycetes</taxon>
        <taxon>Propionibacteriales</taxon>
        <taxon>Propionibacteriaceae</taxon>
        <taxon>Microlunatus</taxon>
    </lineage>
</organism>
<dbReference type="EMBL" id="JAFBCF010000001">
    <property type="protein sequence ID" value="MBM7799925.1"/>
    <property type="molecule type" value="Genomic_DNA"/>
</dbReference>
<accession>A0ABS2RLP5</accession>
<proteinExistence type="predicted"/>
<sequence length="70" mass="7764">MTGRWISQPDGSLLARGRFVCVEIRQARGSFLVVSGGSLRGERHDTIESAKKSGIMWLALLDDLHRPGDR</sequence>
<gene>
    <name evidence="1" type="ORF">JOE57_002846</name>
</gene>
<dbReference type="RefSeq" id="WP_204918983.1">
    <property type="nucleotide sequence ID" value="NZ_BAAAQP010000003.1"/>
</dbReference>
<protein>
    <submittedName>
        <fullName evidence="1">Uncharacterized protein</fullName>
    </submittedName>
</protein>
<name>A0ABS2RLP5_9ACTN</name>
<evidence type="ECO:0000313" key="1">
    <source>
        <dbReference type="EMBL" id="MBM7799925.1"/>
    </source>
</evidence>
<comment type="caution">
    <text evidence="1">The sequence shown here is derived from an EMBL/GenBank/DDBJ whole genome shotgun (WGS) entry which is preliminary data.</text>
</comment>
<reference evidence="1 2" key="1">
    <citation type="submission" date="2021-01" db="EMBL/GenBank/DDBJ databases">
        <title>Sequencing the genomes of 1000 actinobacteria strains.</title>
        <authorList>
            <person name="Klenk H.-P."/>
        </authorList>
    </citation>
    <scope>NUCLEOTIDE SEQUENCE [LARGE SCALE GENOMIC DNA]</scope>
    <source>
        <strain evidence="1 2">DSM 18662</strain>
    </source>
</reference>
<dbReference type="Proteomes" id="UP000704762">
    <property type="component" value="Unassembled WGS sequence"/>
</dbReference>
<evidence type="ECO:0000313" key="2">
    <source>
        <dbReference type="Proteomes" id="UP000704762"/>
    </source>
</evidence>